<dbReference type="InterPro" id="IPR017927">
    <property type="entry name" value="FAD-bd_FR_type"/>
</dbReference>
<dbReference type="OrthoDB" id="167398at2759"/>
<feature type="transmembrane region" description="Helical" evidence="2">
    <location>
        <begin position="7"/>
        <end position="29"/>
    </location>
</feature>
<feature type="transmembrane region" description="Helical" evidence="2">
    <location>
        <begin position="49"/>
        <end position="68"/>
    </location>
</feature>
<keyword evidence="5" id="KW-1185">Reference proteome</keyword>
<evidence type="ECO:0000256" key="2">
    <source>
        <dbReference type="SAM" id="Phobius"/>
    </source>
</evidence>
<feature type="transmembrane region" description="Helical" evidence="2">
    <location>
        <begin position="240"/>
        <end position="260"/>
    </location>
</feature>
<comment type="caution">
    <text evidence="4">The sequence shown here is derived from an EMBL/GenBank/DDBJ whole genome shotgun (WGS) entry which is preliminary data.</text>
</comment>
<reference evidence="4 5" key="1">
    <citation type="journal article" date="2012" name="Genome Biol.">
        <title>Genome and low-iron response of an oceanic diatom adapted to chronic iron limitation.</title>
        <authorList>
            <person name="Lommer M."/>
            <person name="Specht M."/>
            <person name="Roy A.S."/>
            <person name="Kraemer L."/>
            <person name="Andreson R."/>
            <person name="Gutowska M.A."/>
            <person name="Wolf J."/>
            <person name="Bergner S.V."/>
            <person name="Schilhabel M.B."/>
            <person name="Klostermeier U.C."/>
            <person name="Beiko R.G."/>
            <person name="Rosenstiel P."/>
            <person name="Hippler M."/>
            <person name="Laroche J."/>
        </authorList>
    </citation>
    <scope>NUCLEOTIDE SEQUENCE [LARGE SCALE GENOMIC DNA]</scope>
    <source>
        <strain evidence="4 5">CCMP1005</strain>
    </source>
</reference>
<accession>K0S3I1</accession>
<dbReference type="eggNOG" id="KOG0039">
    <property type="taxonomic scope" value="Eukaryota"/>
</dbReference>
<sequence length="833" mass="93341">MTGFRIVIAALPVVFVCLPMFCHTFYLSSDALKFPMRFKLGSSCTSANEWIWITLVSVATLMSHIKVAKRTFARLRRPLGIRRIKRLSLLQINFIWWAISIFSPFFWNGGITTYTWVKWLDRLGAKAGWPPLLNLTIIALPTERLSRLMDFFHFEMGDTPTKTSLINLHAKASVNSAIFLAIHAVLLSVVYAIRDKEKWFEEMVPMTIYYTEGIVNFMGWVACAFLAVLWLSARPRVIDSWYSSVFIPVHVASGMCYILASNLHDYSTLMMAWPALAEILTCRLLRRFSERDEVQAEIQSLDGLDDVVRVKAQKPPTWNAGIKSGRHVFIDGHPFSVSSFGSDEFTLHVKARGYWTNNLIRSVEGGTKNRTVKLEGLYGSDLTPLCNVPTSCIFIAGGIGITGLTEAIHTCVERRIPVQVIWIIHSSSSFKSLGHELLWTRRLIKSIEDGSSAKFEVYVTKNEPEDTFHQDCVLNRPVDFQSPKPLSPTISSEAKLSPLTVTSIVLVCMAASFYVARLLCCSQSTSPVTCGTANGHWTQKCRSCEMDAVRLNDPGEELPCCRIEICYLCFRGLTVVLVMIGAPALATLILWMLVSFSAQRICRLISTTDQRRGYHSPATGAQEIVSVNSAITIENAEKSQQQNLDAVYDINEDEELESQASQVPSGLLTVHHERPCIRTVFQSLWSTHEDEAHEANISVYVCGPQRLNDVVQEEVERQQKQNFTNQYDLIVFHKIVHIATRSFSFYALVFVQPHVVQQAARLTSGLPLAGLSSGPCPEIPLLAFLPKEATPPLPSNPLHTDRIMRGEVSRPGFGDKAGLTSYLSSFAIFEREI</sequence>
<dbReference type="Gene3D" id="3.40.50.80">
    <property type="entry name" value="Nucleotide-binding domain of ferredoxin-NADP reductase (FNR) module"/>
    <property type="match status" value="2"/>
</dbReference>
<dbReference type="PROSITE" id="PS51384">
    <property type="entry name" value="FAD_FR"/>
    <property type="match status" value="1"/>
</dbReference>
<dbReference type="GO" id="GO:0005886">
    <property type="term" value="C:plasma membrane"/>
    <property type="evidence" value="ECO:0007669"/>
    <property type="project" value="TreeGrafter"/>
</dbReference>
<dbReference type="InterPro" id="IPR013121">
    <property type="entry name" value="Fe_red_NAD-bd_6"/>
</dbReference>
<evidence type="ECO:0000313" key="5">
    <source>
        <dbReference type="Proteomes" id="UP000266841"/>
    </source>
</evidence>
<feature type="transmembrane region" description="Helical" evidence="2">
    <location>
        <begin position="89"/>
        <end position="107"/>
    </location>
</feature>
<organism evidence="4 5">
    <name type="scientific">Thalassiosira oceanica</name>
    <name type="common">Marine diatom</name>
    <dbReference type="NCBI Taxonomy" id="159749"/>
    <lineage>
        <taxon>Eukaryota</taxon>
        <taxon>Sar</taxon>
        <taxon>Stramenopiles</taxon>
        <taxon>Ochrophyta</taxon>
        <taxon>Bacillariophyta</taxon>
        <taxon>Coscinodiscophyceae</taxon>
        <taxon>Thalassiosirophycidae</taxon>
        <taxon>Thalassiosirales</taxon>
        <taxon>Thalassiosiraceae</taxon>
        <taxon>Thalassiosira</taxon>
    </lineage>
</organism>
<proteinExistence type="predicted"/>
<protein>
    <recommendedName>
        <fullName evidence="3">FAD-binding FR-type domain-containing protein</fullName>
    </recommendedName>
</protein>
<dbReference type="AlphaFoldDB" id="K0S3I1"/>
<dbReference type="Proteomes" id="UP000266841">
    <property type="component" value="Unassembled WGS sequence"/>
</dbReference>
<name>K0S3I1_THAOC</name>
<feature type="domain" description="FAD-binding FR-type" evidence="3">
    <location>
        <begin position="277"/>
        <end position="384"/>
    </location>
</feature>
<keyword evidence="1" id="KW-0560">Oxidoreductase</keyword>
<dbReference type="InterPro" id="IPR039261">
    <property type="entry name" value="FNR_nucleotide-bd"/>
</dbReference>
<evidence type="ECO:0000313" key="4">
    <source>
        <dbReference type="EMBL" id="EJK59414.1"/>
    </source>
</evidence>
<keyword evidence="2" id="KW-0472">Membrane</keyword>
<evidence type="ECO:0000256" key="1">
    <source>
        <dbReference type="ARBA" id="ARBA00023002"/>
    </source>
</evidence>
<dbReference type="InterPro" id="IPR050369">
    <property type="entry name" value="RBOH/FRE"/>
</dbReference>
<feature type="transmembrane region" description="Helical" evidence="2">
    <location>
        <begin position="572"/>
        <end position="594"/>
    </location>
</feature>
<feature type="transmembrane region" description="Helical" evidence="2">
    <location>
        <begin position="213"/>
        <end position="233"/>
    </location>
</feature>
<dbReference type="EMBL" id="AGNL01022950">
    <property type="protein sequence ID" value="EJK59414.1"/>
    <property type="molecule type" value="Genomic_DNA"/>
</dbReference>
<keyword evidence="2" id="KW-0812">Transmembrane</keyword>
<dbReference type="GO" id="GO:0016175">
    <property type="term" value="F:superoxide-generating NAD(P)H oxidase activity"/>
    <property type="evidence" value="ECO:0007669"/>
    <property type="project" value="TreeGrafter"/>
</dbReference>
<keyword evidence="2" id="KW-1133">Transmembrane helix</keyword>
<dbReference type="Pfam" id="PF08030">
    <property type="entry name" value="NAD_binding_6"/>
    <property type="match status" value="1"/>
</dbReference>
<evidence type="ECO:0000259" key="3">
    <source>
        <dbReference type="PROSITE" id="PS51384"/>
    </source>
</evidence>
<feature type="transmembrane region" description="Helical" evidence="2">
    <location>
        <begin position="172"/>
        <end position="193"/>
    </location>
</feature>
<gene>
    <name evidence="4" type="ORF">THAOC_20372</name>
</gene>
<dbReference type="PANTHER" id="PTHR11972:SF69">
    <property type="entry name" value="FERRIC REDUCTION OXIDASE 6-RELATED"/>
    <property type="match status" value="1"/>
</dbReference>
<dbReference type="PANTHER" id="PTHR11972">
    <property type="entry name" value="NADPH OXIDASE"/>
    <property type="match status" value="1"/>
</dbReference>
<dbReference type="CDD" id="cd06186">
    <property type="entry name" value="NOX_Duox_like_FAD_NADP"/>
    <property type="match status" value="1"/>
</dbReference>